<name>A0A251RRB7_HELAN</name>
<keyword evidence="4" id="KW-1185">Reference proteome</keyword>
<dbReference type="STRING" id="4232.A0A251RRB7"/>
<protein>
    <submittedName>
        <fullName evidence="3">Uncharacterized protein</fullName>
    </submittedName>
</protein>
<reference evidence="2 4" key="1">
    <citation type="journal article" date="2017" name="Nature">
        <title>The sunflower genome provides insights into oil metabolism, flowering and Asterid evolution.</title>
        <authorList>
            <person name="Badouin H."/>
            <person name="Gouzy J."/>
            <person name="Grassa C.J."/>
            <person name="Murat F."/>
            <person name="Staton S.E."/>
            <person name="Cottret L."/>
            <person name="Lelandais-Briere C."/>
            <person name="Owens G.L."/>
            <person name="Carrere S."/>
            <person name="Mayjonade B."/>
            <person name="Legrand L."/>
            <person name="Gill N."/>
            <person name="Kane N.C."/>
            <person name="Bowers J.E."/>
            <person name="Hubner S."/>
            <person name="Bellec A."/>
            <person name="Berard A."/>
            <person name="Berges H."/>
            <person name="Blanchet N."/>
            <person name="Boniface M.C."/>
            <person name="Brunel D."/>
            <person name="Catrice O."/>
            <person name="Chaidir N."/>
            <person name="Claudel C."/>
            <person name="Donnadieu C."/>
            <person name="Faraut T."/>
            <person name="Fievet G."/>
            <person name="Helmstetter N."/>
            <person name="King M."/>
            <person name="Knapp S.J."/>
            <person name="Lai Z."/>
            <person name="Le Paslier M.C."/>
            <person name="Lippi Y."/>
            <person name="Lorenzon L."/>
            <person name="Mandel J.R."/>
            <person name="Marage G."/>
            <person name="Marchand G."/>
            <person name="Marquand E."/>
            <person name="Bret-Mestries E."/>
            <person name="Morien E."/>
            <person name="Nambeesan S."/>
            <person name="Nguyen T."/>
            <person name="Pegot-Espagnet P."/>
            <person name="Pouilly N."/>
            <person name="Raftis F."/>
            <person name="Sallet E."/>
            <person name="Schiex T."/>
            <person name="Thomas J."/>
            <person name="Vandecasteele C."/>
            <person name="Vares D."/>
            <person name="Vear F."/>
            <person name="Vautrin S."/>
            <person name="Crespi M."/>
            <person name="Mangin B."/>
            <person name="Burke J.M."/>
            <person name="Salse J."/>
            <person name="Munos S."/>
            <person name="Vincourt P."/>
            <person name="Rieseberg L.H."/>
            <person name="Langlade N.B."/>
        </authorList>
    </citation>
    <scope>NUCLEOTIDE SEQUENCE [LARGE SCALE GENOMIC DNA]</scope>
    <source>
        <strain evidence="4">cv. SF193</strain>
        <tissue evidence="2">Leaves</tissue>
    </source>
</reference>
<sequence length="117" mass="12859">MAATLILKPSPSFSAHPPPSPPHLLHASSPFRLSTPFFRPTTTIFSPPFHHHYHTSSSSQTVFSTIATGPDRITCFKSPESESDLISTFNDRTLKQEFTAESRSGIPVGINRIPVPM</sequence>
<reference evidence="2" key="3">
    <citation type="submission" date="2020-06" db="EMBL/GenBank/DDBJ databases">
        <title>Helianthus annuus Genome sequencing and assembly Release 2.</title>
        <authorList>
            <person name="Gouzy J."/>
            <person name="Langlade N."/>
            <person name="Munos S."/>
        </authorList>
    </citation>
    <scope>NUCLEOTIDE SEQUENCE</scope>
    <source>
        <tissue evidence="2">Leaves</tissue>
    </source>
</reference>
<proteinExistence type="predicted"/>
<evidence type="ECO:0000256" key="1">
    <source>
        <dbReference type="SAM" id="MobiDB-lite"/>
    </source>
</evidence>
<gene>
    <name evidence="3" type="ORF">HannXRQ_Chr17g0555171</name>
    <name evidence="2" type="ORF">HanXRQr2_Chr17g0809891</name>
</gene>
<evidence type="ECO:0000313" key="2">
    <source>
        <dbReference type="EMBL" id="KAF5756038.1"/>
    </source>
</evidence>
<reference evidence="3" key="2">
    <citation type="submission" date="2017-02" db="EMBL/GenBank/DDBJ databases">
        <title>Sunflower complete genome.</title>
        <authorList>
            <person name="Langlade N."/>
            <person name="Munos S."/>
        </authorList>
    </citation>
    <scope>NUCLEOTIDE SEQUENCE [LARGE SCALE GENOMIC DNA]</scope>
    <source>
        <tissue evidence="3">Leaves</tissue>
    </source>
</reference>
<accession>A0A251RRB7</accession>
<dbReference type="EMBL" id="CM007906">
    <property type="protein sequence ID" value="OTF86837.1"/>
    <property type="molecule type" value="Genomic_DNA"/>
</dbReference>
<evidence type="ECO:0000313" key="4">
    <source>
        <dbReference type="Proteomes" id="UP000215914"/>
    </source>
</evidence>
<dbReference type="AlphaFoldDB" id="A0A251RRB7"/>
<dbReference type="EMBL" id="MNCJ02000332">
    <property type="protein sequence ID" value="KAF5756038.1"/>
    <property type="molecule type" value="Genomic_DNA"/>
</dbReference>
<organism evidence="3 4">
    <name type="scientific">Helianthus annuus</name>
    <name type="common">Common sunflower</name>
    <dbReference type="NCBI Taxonomy" id="4232"/>
    <lineage>
        <taxon>Eukaryota</taxon>
        <taxon>Viridiplantae</taxon>
        <taxon>Streptophyta</taxon>
        <taxon>Embryophyta</taxon>
        <taxon>Tracheophyta</taxon>
        <taxon>Spermatophyta</taxon>
        <taxon>Magnoliopsida</taxon>
        <taxon>eudicotyledons</taxon>
        <taxon>Gunneridae</taxon>
        <taxon>Pentapetalae</taxon>
        <taxon>asterids</taxon>
        <taxon>campanulids</taxon>
        <taxon>Asterales</taxon>
        <taxon>Asteraceae</taxon>
        <taxon>Asteroideae</taxon>
        <taxon>Heliantheae alliance</taxon>
        <taxon>Heliantheae</taxon>
        <taxon>Helianthus</taxon>
    </lineage>
</organism>
<evidence type="ECO:0000313" key="3">
    <source>
        <dbReference type="EMBL" id="OTF86837.1"/>
    </source>
</evidence>
<feature type="region of interest" description="Disordered" evidence="1">
    <location>
        <begin position="1"/>
        <end position="26"/>
    </location>
</feature>
<dbReference type="InParanoid" id="A0A251RRB7"/>
<dbReference type="Proteomes" id="UP000215914">
    <property type="component" value="Chromosome 17"/>
</dbReference>
<dbReference type="Gramene" id="mRNA:HanXRQr2_Chr17g0809891">
    <property type="protein sequence ID" value="CDS:HanXRQr2_Chr17g0809891.1"/>
    <property type="gene ID" value="HanXRQr2_Chr17g0809891"/>
</dbReference>